<name>A0A7H8TEX7_STRCX</name>
<protein>
    <submittedName>
        <fullName evidence="2">Uncharacterized protein</fullName>
    </submittedName>
</protein>
<reference evidence="2 3" key="1">
    <citation type="submission" date="2020-06" db="EMBL/GenBank/DDBJ databases">
        <title>Genome mining for natural products.</title>
        <authorList>
            <person name="Zhang B."/>
            <person name="Shi J."/>
            <person name="Ge H."/>
        </authorList>
    </citation>
    <scope>NUCLEOTIDE SEQUENCE [LARGE SCALE GENOMIC DNA]</scope>
    <source>
        <strain evidence="2 3">NA02069</strain>
    </source>
</reference>
<evidence type="ECO:0000313" key="2">
    <source>
        <dbReference type="EMBL" id="QKZ20600.1"/>
    </source>
</evidence>
<evidence type="ECO:0000313" key="3">
    <source>
        <dbReference type="Proteomes" id="UP000509418"/>
    </source>
</evidence>
<gene>
    <name evidence="2" type="ORF">HUT05_26605</name>
</gene>
<dbReference type="Proteomes" id="UP000509418">
    <property type="component" value="Chromosome"/>
</dbReference>
<sequence>MARTVPPPSHLQAREATAPPAVAEGEQLLPRVTPGPSRSLRVGAGLVVARSVSLPVG</sequence>
<evidence type="ECO:0000256" key="1">
    <source>
        <dbReference type="SAM" id="MobiDB-lite"/>
    </source>
</evidence>
<dbReference type="EMBL" id="CP056041">
    <property type="protein sequence ID" value="QKZ20600.1"/>
    <property type="molecule type" value="Genomic_DNA"/>
</dbReference>
<proteinExistence type="predicted"/>
<dbReference type="AlphaFoldDB" id="A0A7H8TEX7"/>
<organism evidence="2 3">
    <name type="scientific">Streptomyces chartreusis</name>
    <dbReference type="NCBI Taxonomy" id="1969"/>
    <lineage>
        <taxon>Bacteria</taxon>
        <taxon>Bacillati</taxon>
        <taxon>Actinomycetota</taxon>
        <taxon>Actinomycetes</taxon>
        <taxon>Kitasatosporales</taxon>
        <taxon>Streptomycetaceae</taxon>
        <taxon>Streptomyces</taxon>
    </lineage>
</organism>
<keyword evidence="3" id="KW-1185">Reference proteome</keyword>
<dbReference type="RefSeq" id="WP_176576564.1">
    <property type="nucleotide sequence ID" value="NZ_CP056041.1"/>
</dbReference>
<accession>A0A7H8TEX7</accession>
<feature type="region of interest" description="Disordered" evidence="1">
    <location>
        <begin position="1"/>
        <end position="39"/>
    </location>
</feature>